<keyword evidence="13" id="KW-1185">Reference proteome</keyword>
<sequence length="444" mass="50999">MNSSFAAAERIIQYESDENQTSMNVSIYDYPREIWVTLPPWEMLVKTIAFLPVISFGIFGNIALLCIVGTIRALKTPTNVLIANLAVVDLATLIVCPMMFMVHDFYQNYVMGAIGCKMEGFLEGSLLITSVLCLCAISYDRLTAIVFPKKSKLTFRGVWTLIACTWIIGFLLALPLTIYRNYKERPWKNYLETFCAENTSFLPPYWHVLIGALVWFPLTVMIFCYSMIFLKLDRYERRVMQREHPIAVSYRKKVARSLFIVLVVFILLRVPFTTLVFIRYNRFVNENTSQIGKDFVILWYVSHYLIFLNAAVNPLIYGLTNDNFRKAYNQTRIWKCFWHSKTLKKLEPKREPVIMTIGQLQPRGPCGSEKLGDLSGWVIPAKPNNPNSPTEESRETKTSQLKPTTEDAQTKSTSHKGTSFYGCNLVLGDQCQNRELKPPSTLFI</sequence>
<evidence type="ECO:0000256" key="6">
    <source>
        <dbReference type="ARBA" id="ARBA00023136"/>
    </source>
</evidence>
<keyword evidence="3 10" id="KW-0812">Transmembrane</keyword>
<reference evidence="12 13" key="1">
    <citation type="submission" date="2024-05" db="EMBL/GenBank/DDBJ databases">
        <title>Culex pipiens pipiens assembly and annotation.</title>
        <authorList>
            <person name="Alout H."/>
            <person name="Durand T."/>
        </authorList>
    </citation>
    <scope>NUCLEOTIDE SEQUENCE [LARGE SCALE GENOMIC DNA]</scope>
    <source>
        <strain evidence="12">HA-2024</strain>
        <tissue evidence="12">Whole body</tissue>
    </source>
</reference>
<evidence type="ECO:0000256" key="2">
    <source>
        <dbReference type="ARBA" id="ARBA00010663"/>
    </source>
</evidence>
<evidence type="ECO:0000259" key="11">
    <source>
        <dbReference type="PROSITE" id="PS50262"/>
    </source>
</evidence>
<dbReference type="PRINTS" id="PR00237">
    <property type="entry name" value="GPCRRHODOPSN"/>
</dbReference>
<accession>A0ABD1DFG7</accession>
<evidence type="ECO:0000256" key="4">
    <source>
        <dbReference type="ARBA" id="ARBA00022989"/>
    </source>
</evidence>
<dbReference type="SUPFAM" id="SSF81321">
    <property type="entry name" value="Family A G protein-coupled receptor-like"/>
    <property type="match status" value="1"/>
</dbReference>
<protein>
    <recommendedName>
        <fullName evidence="11">G-protein coupled receptors family 1 profile domain-containing protein</fullName>
    </recommendedName>
</protein>
<feature type="transmembrane region" description="Helical" evidence="10">
    <location>
        <begin position="298"/>
        <end position="319"/>
    </location>
</feature>
<dbReference type="Proteomes" id="UP001562425">
    <property type="component" value="Unassembled WGS sequence"/>
</dbReference>
<feature type="transmembrane region" description="Helical" evidence="10">
    <location>
        <begin position="120"/>
        <end position="137"/>
    </location>
</feature>
<evidence type="ECO:0000256" key="10">
    <source>
        <dbReference type="SAM" id="Phobius"/>
    </source>
</evidence>
<evidence type="ECO:0000256" key="5">
    <source>
        <dbReference type="ARBA" id="ARBA00023040"/>
    </source>
</evidence>
<evidence type="ECO:0000256" key="1">
    <source>
        <dbReference type="ARBA" id="ARBA00004141"/>
    </source>
</evidence>
<dbReference type="Gene3D" id="1.20.1070.10">
    <property type="entry name" value="Rhodopsin 7-helix transmembrane proteins"/>
    <property type="match status" value="1"/>
</dbReference>
<evidence type="ECO:0000256" key="3">
    <source>
        <dbReference type="ARBA" id="ARBA00022692"/>
    </source>
</evidence>
<name>A0ABD1DFG7_CULPP</name>
<organism evidence="12 13">
    <name type="scientific">Culex pipiens pipiens</name>
    <name type="common">Northern house mosquito</name>
    <dbReference type="NCBI Taxonomy" id="38569"/>
    <lineage>
        <taxon>Eukaryota</taxon>
        <taxon>Metazoa</taxon>
        <taxon>Ecdysozoa</taxon>
        <taxon>Arthropoda</taxon>
        <taxon>Hexapoda</taxon>
        <taxon>Insecta</taxon>
        <taxon>Pterygota</taxon>
        <taxon>Neoptera</taxon>
        <taxon>Endopterygota</taxon>
        <taxon>Diptera</taxon>
        <taxon>Nematocera</taxon>
        <taxon>Culicoidea</taxon>
        <taxon>Culicidae</taxon>
        <taxon>Culicinae</taxon>
        <taxon>Culicini</taxon>
        <taxon>Culex</taxon>
        <taxon>Culex</taxon>
    </lineage>
</organism>
<keyword evidence="8" id="KW-0807">Transducer</keyword>
<keyword evidence="6 10" id="KW-0472">Membrane</keyword>
<dbReference type="GO" id="GO:0004930">
    <property type="term" value="F:G protein-coupled receptor activity"/>
    <property type="evidence" value="ECO:0007669"/>
    <property type="project" value="UniProtKB-KW"/>
</dbReference>
<dbReference type="InterPro" id="IPR000276">
    <property type="entry name" value="GPCR_Rhodpsn"/>
</dbReference>
<dbReference type="PANTHER" id="PTHR24235:SF12">
    <property type="entry name" value="G-PROTEIN COUPLED RECEPTORS FAMILY 1 PROFILE DOMAIN-CONTAINING PROTEIN"/>
    <property type="match status" value="1"/>
</dbReference>
<feature type="transmembrane region" description="Helical" evidence="10">
    <location>
        <begin position="206"/>
        <end position="230"/>
    </location>
</feature>
<comment type="caution">
    <text evidence="12">The sequence shown here is derived from an EMBL/GenBank/DDBJ whole genome shotgun (WGS) entry which is preliminary data.</text>
</comment>
<dbReference type="AlphaFoldDB" id="A0ABD1DFG7"/>
<evidence type="ECO:0000313" key="13">
    <source>
        <dbReference type="Proteomes" id="UP001562425"/>
    </source>
</evidence>
<dbReference type="PANTHER" id="PTHR24235">
    <property type="entry name" value="NEUROPEPTIDE Y RECEPTOR"/>
    <property type="match status" value="1"/>
</dbReference>
<feature type="domain" description="G-protein coupled receptors family 1 profile" evidence="11">
    <location>
        <begin position="60"/>
        <end position="317"/>
    </location>
</feature>
<dbReference type="GO" id="GO:0016020">
    <property type="term" value="C:membrane"/>
    <property type="evidence" value="ECO:0007669"/>
    <property type="project" value="UniProtKB-SubCell"/>
</dbReference>
<dbReference type="PROSITE" id="PS50262">
    <property type="entry name" value="G_PROTEIN_RECEP_F1_2"/>
    <property type="match status" value="1"/>
</dbReference>
<gene>
    <name evidence="12" type="ORF">pipiens_008982</name>
</gene>
<evidence type="ECO:0000256" key="7">
    <source>
        <dbReference type="ARBA" id="ARBA00023170"/>
    </source>
</evidence>
<dbReference type="SMART" id="SM01381">
    <property type="entry name" value="7TM_GPCR_Srsx"/>
    <property type="match status" value="1"/>
</dbReference>
<feature type="region of interest" description="Disordered" evidence="9">
    <location>
        <begin position="378"/>
        <end position="416"/>
    </location>
</feature>
<keyword evidence="4 10" id="KW-1133">Transmembrane helix</keyword>
<comment type="subcellular location">
    <subcellularLocation>
        <location evidence="1">Membrane</location>
        <topology evidence="1">Multi-pass membrane protein</topology>
    </subcellularLocation>
</comment>
<dbReference type="EMBL" id="JBEHCU010005903">
    <property type="protein sequence ID" value="KAL1398425.1"/>
    <property type="molecule type" value="Genomic_DNA"/>
</dbReference>
<proteinExistence type="inferred from homology"/>
<dbReference type="InterPro" id="IPR017452">
    <property type="entry name" value="GPCR_Rhodpsn_7TM"/>
</dbReference>
<evidence type="ECO:0000313" key="12">
    <source>
        <dbReference type="EMBL" id="KAL1398425.1"/>
    </source>
</evidence>
<feature type="transmembrane region" description="Helical" evidence="10">
    <location>
        <begin position="48"/>
        <end position="68"/>
    </location>
</feature>
<feature type="transmembrane region" description="Helical" evidence="10">
    <location>
        <begin position="258"/>
        <end position="278"/>
    </location>
</feature>
<keyword evidence="5" id="KW-0297">G-protein coupled receptor</keyword>
<keyword evidence="7" id="KW-0675">Receptor</keyword>
<evidence type="ECO:0000256" key="9">
    <source>
        <dbReference type="SAM" id="MobiDB-lite"/>
    </source>
</evidence>
<comment type="similarity">
    <text evidence="2">Belongs to the G-protein coupled receptor 1 family.</text>
</comment>
<evidence type="ECO:0000256" key="8">
    <source>
        <dbReference type="ARBA" id="ARBA00023224"/>
    </source>
</evidence>
<dbReference type="Pfam" id="PF00001">
    <property type="entry name" value="7tm_1"/>
    <property type="match status" value="1"/>
</dbReference>
<feature type="transmembrane region" description="Helical" evidence="10">
    <location>
        <begin position="80"/>
        <end position="100"/>
    </location>
</feature>
<feature type="transmembrane region" description="Helical" evidence="10">
    <location>
        <begin position="158"/>
        <end position="179"/>
    </location>
</feature>